<name>A0A2R6XGL2_MARPO</name>
<keyword evidence="16" id="KW-1185">Reference proteome</keyword>
<evidence type="ECO:0000259" key="13">
    <source>
        <dbReference type="PROSITE" id="PS50235"/>
    </source>
</evidence>
<dbReference type="InterPro" id="IPR001394">
    <property type="entry name" value="Peptidase_C19_UCH"/>
</dbReference>
<evidence type="ECO:0000259" key="12">
    <source>
        <dbReference type="PROSITE" id="PS50053"/>
    </source>
</evidence>
<dbReference type="PROSITE" id="PS51283">
    <property type="entry name" value="DUSP"/>
    <property type="match status" value="3"/>
</dbReference>
<comment type="subcellular location">
    <subcellularLocation>
        <location evidence="2">Nucleus</location>
    </subcellularLocation>
</comment>
<evidence type="ECO:0000256" key="10">
    <source>
        <dbReference type="ARBA" id="ARBA00023242"/>
    </source>
</evidence>
<dbReference type="InterPro" id="IPR035927">
    <property type="entry name" value="DUSP-like_sf"/>
</dbReference>
<feature type="domain" description="DUSP" evidence="14">
    <location>
        <begin position="783"/>
        <end position="907"/>
    </location>
</feature>
<evidence type="ECO:0000313" key="16">
    <source>
        <dbReference type="Proteomes" id="UP000244005"/>
    </source>
</evidence>
<dbReference type="Gene3D" id="3.90.70.10">
    <property type="entry name" value="Cysteine proteinases"/>
    <property type="match status" value="1"/>
</dbReference>
<evidence type="ECO:0000256" key="4">
    <source>
        <dbReference type="ARBA" id="ARBA00012759"/>
    </source>
</evidence>
<dbReference type="InterPro" id="IPR000626">
    <property type="entry name" value="Ubiquitin-like_dom"/>
</dbReference>
<dbReference type="GO" id="GO:0016579">
    <property type="term" value="P:protein deubiquitination"/>
    <property type="evidence" value="ECO:0007669"/>
    <property type="project" value="InterPro"/>
</dbReference>
<dbReference type="GO" id="GO:0005634">
    <property type="term" value="C:nucleus"/>
    <property type="evidence" value="ECO:0000318"/>
    <property type="project" value="GO_Central"/>
</dbReference>
<evidence type="ECO:0000256" key="7">
    <source>
        <dbReference type="ARBA" id="ARBA00022786"/>
    </source>
</evidence>
<feature type="domain" description="Ubiquitin-like" evidence="12">
    <location>
        <begin position="1040"/>
        <end position="1096"/>
    </location>
</feature>
<dbReference type="SUPFAM" id="SSF54001">
    <property type="entry name" value="Cysteine proteinases"/>
    <property type="match status" value="1"/>
</dbReference>
<feature type="region of interest" description="Disordered" evidence="11">
    <location>
        <begin position="1323"/>
        <end position="1345"/>
    </location>
</feature>
<dbReference type="EMBL" id="KZ772687">
    <property type="protein sequence ID" value="PTQ45231.1"/>
    <property type="molecule type" value="Genomic_DNA"/>
</dbReference>
<feature type="region of interest" description="Disordered" evidence="11">
    <location>
        <begin position="398"/>
        <end position="433"/>
    </location>
</feature>
<evidence type="ECO:0000256" key="3">
    <source>
        <dbReference type="ARBA" id="ARBA00009085"/>
    </source>
</evidence>
<dbReference type="EC" id="3.4.19.12" evidence="4"/>
<evidence type="ECO:0000256" key="1">
    <source>
        <dbReference type="ARBA" id="ARBA00000707"/>
    </source>
</evidence>
<reference evidence="16" key="1">
    <citation type="journal article" date="2017" name="Cell">
        <title>Insights into land plant evolution garnered from the Marchantia polymorpha genome.</title>
        <authorList>
            <person name="Bowman J.L."/>
            <person name="Kohchi T."/>
            <person name="Yamato K.T."/>
            <person name="Jenkins J."/>
            <person name="Shu S."/>
            <person name="Ishizaki K."/>
            <person name="Yamaoka S."/>
            <person name="Nishihama R."/>
            <person name="Nakamura Y."/>
            <person name="Berger F."/>
            <person name="Adam C."/>
            <person name="Aki S.S."/>
            <person name="Althoff F."/>
            <person name="Araki T."/>
            <person name="Arteaga-Vazquez M.A."/>
            <person name="Balasubrmanian S."/>
            <person name="Barry K."/>
            <person name="Bauer D."/>
            <person name="Boehm C.R."/>
            <person name="Briginshaw L."/>
            <person name="Caballero-Perez J."/>
            <person name="Catarino B."/>
            <person name="Chen F."/>
            <person name="Chiyoda S."/>
            <person name="Chovatia M."/>
            <person name="Davies K.M."/>
            <person name="Delmans M."/>
            <person name="Demura T."/>
            <person name="Dierschke T."/>
            <person name="Dolan L."/>
            <person name="Dorantes-Acosta A.E."/>
            <person name="Eklund D.M."/>
            <person name="Florent S.N."/>
            <person name="Flores-Sandoval E."/>
            <person name="Fujiyama A."/>
            <person name="Fukuzawa H."/>
            <person name="Galik B."/>
            <person name="Grimanelli D."/>
            <person name="Grimwood J."/>
            <person name="Grossniklaus U."/>
            <person name="Hamada T."/>
            <person name="Haseloff J."/>
            <person name="Hetherington A.J."/>
            <person name="Higo A."/>
            <person name="Hirakawa Y."/>
            <person name="Hundley H.N."/>
            <person name="Ikeda Y."/>
            <person name="Inoue K."/>
            <person name="Inoue S.I."/>
            <person name="Ishida S."/>
            <person name="Jia Q."/>
            <person name="Kakita M."/>
            <person name="Kanazawa T."/>
            <person name="Kawai Y."/>
            <person name="Kawashima T."/>
            <person name="Kennedy M."/>
            <person name="Kinose K."/>
            <person name="Kinoshita T."/>
            <person name="Kohara Y."/>
            <person name="Koide E."/>
            <person name="Komatsu K."/>
            <person name="Kopischke S."/>
            <person name="Kubo M."/>
            <person name="Kyozuka J."/>
            <person name="Lagercrantz U."/>
            <person name="Lin S.S."/>
            <person name="Lindquist E."/>
            <person name="Lipzen A.M."/>
            <person name="Lu C.W."/>
            <person name="De Luna E."/>
            <person name="Martienssen R.A."/>
            <person name="Minamino N."/>
            <person name="Mizutani M."/>
            <person name="Mizutani M."/>
            <person name="Mochizuki N."/>
            <person name="Monte I."/>
            <person name="Mosher R."/>
            <person name="Nagasaki H."/>
            <person name="Nakagami H."/>
            <person name="Naramoto S."/>
            <person name="Nishitani K."/>
            <person name="Ohtani M."/>
            <person name="Okamoto T."/>
            <person name="Okumura M."/>
            <person name="Phillips J."/>
            <person name="Pollak B."/>
            <person name="Reinders A."/>
            <person name="Rovekamp M."/>
            <person name="Sano R."/>
            <person name="Sawa S."/>
            <person name="Schmid M.W."/>
            <person name="Shirakawa M."/>
            <person name="Solano R."/>
            <person name="Spunde A."/>
            <person name="Suetsugu N."/>
            <person name="Sugano S."/>
            <person name="Sugiyama A."/>
            <person name="Sun R."/>
            <person name="Suzuki Y."/>
            <person name="Takenaka M."/>
            <person name="Takezawa D."/>
            <person name="Tomogane H."/>
            <person name="Tsuzuki M."/>
            <person name="Ueda T."/>
            <person name="Umeda M."/>
            <person name="Ward J.M."/>
            <person name="Watanabe Y."/>
            <person name="Yazaki K."/>
            <person name="Yokoyama R."/>
            <person name="Yoshitake Y."/>
            <person name="Yotsui I."/>
            <person name="Zachgo S."/>
            <person name="Schmutz J."/>
        </authorList>
    </citation>
    <scope>NUCLEOTIDE SEQUENCE [LARGE SCALE GENOMIC DNA]</scope>
    <source>
        <strain evidence="16">Tak-1</strain>
    </source>
</reference>
<keyword evidence="5" id="KW-0645">Protease</keyword>
<evidence type="ECO:0000256" key="11">
    <source>
        <dbReference type="SAM" id="MobiDB-lite"/>
    </source>
</evidence>
<dbReference type="InterPro" id="IPR018200">
    <property type="entry name" value="USP_CS"/>
</dbReference>
<dbReference type="Gene3D" id="3.10.20.90">
    <property type="entry name" value="Phosphatidylinositol 3-kinase Catalytic Subunit, Chain A, domain 1"/>
    <property type="match status" value="1"/>
</dbReference>
<feature type="compositionally biased region" description="Low complexity" evidence="11">
    <location>
        <begin position="487"/>
        <end position="498"/>
    </location>
</feature>
<dbReference type="OrthoDB" id="289038at2759"/>
<dbReference type="CDD" id="cd01795">
    <property type="entry name" value="Ubl_USP48"/>
    <property type="match status" value="1"/>
</dbReference>
<feature type="region of interest" description="Disordered" evidence="11">
    <location>
        <begin position="1229"/>
        <end position="1255"/>
    </location>
</feature>
<gene>
    <name evidence="15" type="ORF">MARPO_0015s0043</name>
</gene>
<evidence type="ECO:0000256" key="9">
    <source>
        <dbReference type="ARBA" id="ARBA00022807"/>
    </source>
</evidence>
<dbReference type="SUPFAM" id="SSF143791">
    <property type="entry name" value="DUSP-like"/>
    <property type="match status" value="1"/>
</dbReference>
<dbReference type="SMART" id="SM00695">
    <property type="entry name" value="DUSP"/>
    <property type="match status" value="1"/>
</dbReference>
<keyword evidence="7" id="KW-0833">Ubl conjugation pathway</keyword>
<dbReference type="InterPro" id="IPR029071">
    <property type="entry name" value="Ubiquitin-like_domsf"/>
</dbReference>
<dbReference type="InterPro" id="IPR033841">
    <property type="entry name" value="Pep_USP48"/>
</dbReference>
<dbReference type="InterPro" id="IPR038765">
    <property type="entry name" value="Papain-like_cys_pep_sf"/>
</dbReference>
<comment type="similarity">
    <text evidence="3">Belongs to the peptidase C19 family.</text>
</comment>
<feature type="domain" description="DUSP" evidence="14">
    <location>
        <begin position="651"/>
        <end position="758"/>
    </location>
</feature>
<dbReference type="InterPro" id="IPR028889">
    <property type="entry name" value="USP"/>
</dbReference>
<dbReference type="GO" id="GO:0031647">
    <property type="term" value="P:regulation of protein stability"/>
    <property type="evidence" value="ECO:0000318"/>
    <property type="project" value="GO_Central"/>
</dbReference>
<dbReference type="PANTHER" id="PTHR24006">
    <property type="entry name" value="UBIQUITIN CARBOXYL-TERMINAL HYDROLASE"/>
    <property type="match status" value="1"/>
</dbReference>
<evidence type="ECO:0000256" key="6">
    <source>
        <dbReference type="ARBA" id="ARBA00022737"/>
    </source>
</evidence>
<dbReference type="GO" id="GO:0005829">
    <property type="term" value="C:cytosol"/>
    <property type="evidence" value="ECO:0000318"/>
    <property type="project" value="GO_Central"/>
</dbReference>
<dbReference type="GO" id="GO:0004197">
    <property type="term" value="F:cysteine-type endopeptidase activity"/>
    <property type="evidence" value="ECO:0007669"/>
    <property type="project" value="InterPro"/>
</dbReference>
<dbReference type="SUPFAM" id="SSF54236">
    <property type="entry name" value="Ubiquitin-like"/>
    <property type="match status" value="1"/>
</dbReference>
<dbReference type="PROSITE" id="PS00973">
    <property type="entry name" value="USP_2"/>
    <property type="match status" value="1"/>
</dbReference>
<dbReference type="GO" id="GO:0004843">
    <property type="term" value="F:cysteine-type deubiquitinase activity"/>
    <property type="evidence" value="ECO:0000318"/>
    <property type="project" value="GO_Central"/>
</dbReference>
<dbReference type="PROSITE" id="PS50235">
    <property type="entry name" value="USP_3"/>
    <property type="match status" value="1"/>
</dbReference>
<keyword evidence="9" id="KW-0788">Thiol protease</keyword>
<dbReference type="Gene3D" id="3.30.2230.10">
    <property type="entry name" value="DUSP-like"/>
    <property type="match status" value="1"/>
</dbReference>
<keyword evidence="6" id="KW-0677">Repeat</keyword>
<feature type="domain" description="DUSP" evidence="14">
    <location>
        <begin position="543"/>
        <end position="636"/>
    </location>
</feature>
<organism evidence="15 16">
    <name type="scientific">Marchantia polymorpha</name>
    <name type="common">Common liverwort</name>
    <name type="synonym">Marchantia aquatica</name>
    <dbReference type="NCBI Taxonomy" id="3197"/>
    <lineage>
        <taxon>Eukaryota</taxon>
        <taxon>Viridiplantae</taxon>
        <taxon>Streptophyta</taxon>
        <taxon>Embryophyta</taxon>
        <taxon>Marchantiophyta</taxon>
        <taxon>Marchantiopsida</taxon>
        <taxon>Marchantiidae</taxon>
        <taxon>Marchantiales</taxon>
        <taxon>Marchantiaceae</taxon>
        <taxon>Marchantia</taxon>
    </lineage>
</organism>
<protein>
    <recommendedName>
        <fullName evidence="4">ubiquitinyl hydrolase 1</fullName>
        <ecNumber evidence="4">3.4.19.12</ecNumber>
    </recommendedName>
</protein>
<comment type="catalytic activity">
    <reaction evidence="1">
        <text>Thiol-dependent hydrolysis of ester, thioester, amide, peptide and isopeptide bonds formed by the C-terminal Gly of ubiquitin (a 76-residue protein attached to proteins as an intracellular targeting signal).</text>
        <dbReference type="EC" id="3.4.19.12"/>
    </reaction>
</comment>
<dbReference type="PANTHER" id="PTHR24006:SF722">
    <property type="entry name" value="UBIQUITIN CARBOXYL-TERMINAL HYDROLASE 48"/>
    <property type="match status" value="1"/>
</dbReference>
<dbReference type="PROSITE" id="PS00972">
    <property type="entry name" value="USP_1"/>
    <property type="match status" value="1"/>
</dbReference>
<evidence type="ECO:0000256" key="8">
    <source>
        <dbReference type="ARBA" id="ARBA00022801"/>
    </source>
</evidence>
<dbReference type="InterPro" id="IPR006615">
    <property type="entry name" value="Pept_C19_DUSP"/>
</dbReference>
<proteinExistence type="inferred from homology"/>
<dbReference type="CDD" id="cd02668">
    <property type="entry name" value="Peptidase_C19L"/>
    <property type="match status" value="1"/>
</dbReference>
<dbReference type="Proteomes" id="UP000244005">
    <property type="component" value="Unassembled WGS sequence"/>
</dbReference>
<dbReference type="PROSITE" id="PS50053">
    <property type="entry name" value="UBIQUITIN_2"/>
    <property type="match status" value="1"/>
</dbReference>
<dbReference type="Gramene" id="Mp2g07570.1">
    <property type="protein sequence ID" value="Mp2g07570.1.cds"/>
    <property type="gene ID" value="Mp2g07570"/>
</dbReference>
<feature type="compositionally biased region" description="Basic and acidic residues" evidence="11">
    <location>
        <begin position="1330"/>
        <end position="1345"/>
    </location>
</feature>
<dbReference type="GO" id="GO:0006508">
    <property type="term" value="P:proteolysis"/>
    <property type="evidence" value="ECO:0007669"/>
    <property type="project" value="UniProtKB-KW"/>
</dbReference>
<keyword evidence="10" id="KW-0539">Nucleus</keyword>
<dbReference type="InterPro" id="IPR050164">
    <property type="entry name" value="Peptidase_C19"/>
</dbReference>
<accession>A0A2R6XGL2</accession>
<dbReference type="Pfam" id="PF00443">
    <property type="entry name" value="UCH"/>
    <property type="match status" value="1"/>
</dbReference>
<dbReference type="InterPro" id="IPR044743">
    <property type="entry name" value="Ubl_USP48"/>
</dbReference>
<evidence type="ECO:0000259" key="14">
    <source>
        <dbReference type="PROSITE" id="PS51283"/>
    </source>
</evidence>
<sequence>MSPVDVGHTRSKGRKQRQNGASDVYGQILRRINSTQRIDKNDINQLYHLDKPLCQGCRGNSKDSPNCFCGLVPPLNGSRKQGLWQKLSDTLDELGPDPSESLRASEHSPSGLTNLGATCYVNSVLQCLYMNTSFRKGVFAADEDLVRKQPILHELSRLFAQLHSGIKVAVDSAPFANTLELDNAVQQDGQEFLKLLLALLERVLGLSRNPTARNVVQNVFRGTFSYVTKCCKCGQESEASKDAVDFYELELNVKGFSSLDESLNDYLNEENLQGENQYMCESCKTRVDATHSTKLRSLPPVLNFQLKRFVFNAKTATKKKVTSKFSFPRSLDMGPRLSAQSADRSADAAHSAVYDLSAILVHKGSMVNSGHYVAHIKDEETGEWWQFDDEKVSSLGYHPLGEASGAVSSKETSPGDAEQLSRQVDTSREGSGEEQVPFFLGAEPSPIAETSKSSVLNDLDVLTSADAYMLMYKRREQQVGQWDNVNSSDSRSVQSSSSDLDRRSTPVPEFTLPDQFRIEVEDMNLEFKNMCWEYIQRKEKEVSKITERRAEVRKVLAEAPVKRLEDPFFWISIDWLRSWADTVDQPSAIHNSLLLCQHQKVSPRKINLMKRISQSAWSYLYAKYGGGPVLSENDHCDDCIFEDAKIAASADSYRDQRADMRELVDNVLSGRGEHEAVGNQFYVSRTWLTQWYRRKAADAPCEADAGPTAGLRCPHGGLLPEQATGAKRQLVPERAWDYFRKNAVQVEGADPRGHSPFSGNTDSCKICQSEIDKVASKREGLRATKIEQRAKHEALYAGRTVVVSPGAVYFLVPSVWLNRWRSYLGASGKNVLAVDEPDGLEGFILSLLCPKHEGMLFKPPTLIRTRRGELMQRTGNDDIFTVVTEDDWLGLCHQWDVDPQRGIKACLEIGSDMNHKITMAVSENYRAINDCNGSKGGLRDMALADSDAIGIFADDIDCKPEVVPVLQTQPEVCKECIEEREVHELLSKLHYTCGEISVDLVRGKGPPPSLLAASGVVESERRTSKRARRASATSGGRVLLKVSGETTVFQLKLQIWESLAIIRENQKVHFGKTELLDDSATLADLNILPGSQLWVMDTGQHENRDIAEELPAAELGRAETEEGFRGTRLLMGLPSILESLSACMQQVPQSLPNRDSSGEERIALAKDAEAMSSTLLADELKAQEDGEGAEQGGAVDGARLSETADVIMSEGRDSEGDLPVVKSKGITRGTRVLRSVERRRASPSVTSRNGVDPPVCRTLAEQRSSSVSNVNTKTTGVREPTSCISAKDKPFLSEDDIDVKCVCVAEASTPSVLLQLQQTYDIEMEERSEDGDRRPTQKDNPQEVF</sequence>
<feature type="domain" description="USP" evidence="13">
    <location>
        <begin position="110"/>
        <end position="475"/>
    </location>
</feature>
<evidence type="ECO:0000313" key="15">
    <source>
        <dbReference type="EMBL" id="PTQ45231.1"/>
    </source>
</evidence>
<dbReference type="Pfam" id="PF06337">
    <property type="entry name" value="DUSP"/>
    <property type="match status" value="1"/>
</dbReference>
<feature type="region of interest" description="Disordered" evidence="11">
    <location>
        <begin position="1"/>
        <end position="26"/>
    </location>
</feature>
<feature type="region of interest" description="Disordered" evidence="11">
    <location>
        <begin position="481"/>
        <end position="506"/>
    </location>
</feature>
<evidence type="ECO:0000256" key="2">
    <source>
        <dbReference type="ARBA" id="ARBA00004123"/>
    </source>
</evidence>
<evidence type="ECO:0000256" key="5">
    <source>
        <dbReference type="ARBA" id="ARBA00022670"/>
    </source>
</evidence>
<keyword evidence="8" id="KW-0378">Hydrolase</keyword>